<evidence type="ECO:0000256" key="3">
    <source>
        <dbReference type="PROSITE-ProRule" id="PRU00169"/>
    </source>
</evidence>
<dbReference type="Proteomes" id="UP000243406">
    <property type="component" value="Unassembled WGS sequence"/>
</dbReference>
<dbReference type="InterPro" id="IPR037522">
    <property type="entry name" value="HD_GYP_dom"/>
</dbReference>
<reference evidence="7" key="1">
    <citation type="submission" date="2017-02" db="EMBL/GenBank/DDBJ databases">
        <authorList>
            <person name="Varghese N."/>
            <person name="Submissions S."/>
        </authorList>
    </citation>
    <scope>NUCLEOTIDE SEQUENCE [LARGE SCALE GENOMIC DNA]</scope>
    <source>
        <strain evidence="7">ATCC 35199</strain>
    </source>
</reference>
<dbReference type="SMART" id="SM00448">
    <property type="entry name" value="REC"/>
    <property type="match status" value="1"/>
</dbReference>
<dbReference type="PANTHER" id="PTHR45228">
    <property type="entry name" value="CYCLIC DI-GMP PHOSPHODIESTERASE TM_0186-RELATED"/>
    <property type="match status" value="1"/>
</dbReference>
<evidence type="ECO:0000313" key="7">
    <source>
        <dbReference type="Proteomes" id="UP000243406"/>
    </source>
</evidence>
<dbReference type="SUPFAM" id="SSF52172">
    <property type="entry name" value="CheY-like"/>
    <property type="match status" value="1"/>
</dbReference>
<dbReference type="CDD" id="cd00077">
    <property type="entry name" value="HDc"/>
    <property type="match status" value="1"/>
</dbReference>
<dbReference type="Gene3D" id="3.40.50.2300">
    <property type="match status" value="1"/>
</dbReference>
<dbReference type="InterPro" id="IPR052020">
    <property type="entry name" value="Cyclic_di-GMP/3'3'-cGAMP_PDE"/>
</dbReference>
<dbReference type="CDD" id="cd17546">
    <property type="entry name" value="REC_hyHK_CKI1_RcsC-like"/>
    <property type="match status" value="1"/>
</dbReference>
<evidence type="ECO:0000256" key="1">
    <source>
        <dbReference type="ARBA" id="ARBA00018672"/>
    </source>
</evidence>
<dbReference type="InterPro" id="IPR001789">
    <property type="entry name" value="Sig_transdc_resp-reg_receiver"/>
</dbReference>
<dbReference type="InterPro" id="IPR011006">
    <property type="entry name" value="CheY-like_superfamily"/>
</dbReference>
<evidence type="ECO:0000259" key="5">
    <source>
        <dbReference type="PROSITE" id="PS51832"/>
    </source>
</evidence>
<name>A0A1T5A6Z4_9FIRM</name>
<dbReference type="InterPro" id="IPR003607">
    <property type="entry name" value="HD/PDEase_dom"/>
</dbReference>
<dbReference type="SMART" id="SM00471">
    <property type="entry name" value="HDc"/>
    <property type="match status" value="1"/>
</dbReference>
<dbReference type="OrthoDB" id="9804747at2"/>
<evidence type="ECO:0000313" key="6">
    <source>
        <dbReference type="EMBL" id="SKB30665.1"/>
    </source>
</evidence>
<dbReference type="PROSITE" id="PS50110">
    <property type="entry name" value="RESPONSE_REGULATORY"/>
    <property type="match status" value="1"/>
</dbReference>
<comment type="function">
    <text evidence="2">May play the central regulatory role in sporulation. It may be an element of the effector pathway responsible for the activation of sporulation genes in response to nutritional stress. Spo0A may act in concert with spo0H (a sigma factor) to control the expression of some genes that are critical to the sporulation process.</text>
</comment>
<feature type="domain" description="HD-GYP" evidence="5">
    <location>
        <begin position="122"/>
        <end position="332"/>
    </location>
</feature>
<gene>
    <name evidence="6" type="ORF">SAMN02745120_0816</name>
</gene>
<feature type="domain" description="Response regulatory" evidence="4">
    <location>
        <begin position="2"/>
        <end position="118"/>
    </location>
</feature>
<accession>A0A1T5A6Z4</accession>
<dbReference type="PROSITE" id="PS51832">
    <property type="entry name" value="HD_GYP"/>
    <property type="match status" value="1"/>
</dbReference>
<evidence type="ECO:0000259" key="4">
    <source>
        <dbReference type="PROSITE" id="PS50110"/>
    </source>
</evidence>
<dbReference type="RefSeq" id="WP_079588754.1">
    <property type="nucleotide sequence ID" value="NZ_FUYN01000001.1"/>
</dbReference>
<sequence length="332" mass="38011">MKILVADDEAINRKLLELEVKELGYKVLTAKDGYEAKQIWENERPSIVLTDWNMPNMNGIDLVKHIRNNEGNDYTYIIMVTAMAREDDLIVGFEAGVDDYLTKPVGKHELYWRLKAGLRLISNNDKDMLIFALAKLTEIRDEDTGNHIERIRLYSRLIAEELYKRGERPLEINQKFIDDIYITSVLHDIGKVGIPDNVLFKPDKLNSEEYNVIKNHTLIGYKTIESLISKSQRKTTLSMAGEIARSHHENWDGSGYPDGLNGEDIPLSARIVALADFYDALVSKRVYKESWTHDDVVKEIFRQSGKKLDPYVVSGFLSIESEFQKISSALAE</sequence>
<protein>
    <recommendedName>
        <fullName evidence="1">Stage 0 sporulation protein A homolog</fullName>
    </recommendedName>
</protein>
<proteinExistence type="predicted"/>
<dbReference type="AlphaFoldDB" id="A0A1T5A6Z4"/>
<keyword evidence="7" id="KW-1185">Reference proteome</keyword>
<feature type="modified residue" description="4-aspartylphosphate" evidence="3">
    <location>
        <position position="51"/>
    </location>
</feature>
<dbReference type="EMBL" id="FUYN01000001">
    <property type="protein sequence ID" value="SKB30665.1"/>
    <property type="molecule type" value="Genomic_DNA"/>
</dbReference>
<evidence type="ECO:0000256" key="2">
    <source>
        <dbReference type="ARBA" id="ARBA00024867"/>
    </source>
</evidence>
<dbReference type="Gene3D" id="1.10.3210.10">
    <property type="entry name" value="Hypothetical protein af1432"/>
    <property type="match status" value="1"/>
</dbReference>
<keyword evidence="3" id="KW-0597">Phosphoprotein</keyword>
<dbReference type="SUPFAM" id="SSF109604">
    <property type="entry name" value="HD-domain/PDEase-like"/>
    <property type="match status" value="1"/>
</dbReference>
<dbReference type="GO" id="GO:0000160">
    <property type="term" value="P:phosphorelay signal transduction system"/>
    <property type="evidence" value="ECO:0007669"/>
    <property type="project" value="InterPro"/>
</dbReference>
<organism evidence="6 7">
    <name type="scientific">Acetoanaerobium noterae</name>
    <dbReference type="NCBI Taxonomy" id="745369"/>
    <lineage>
        <taxon>Bacteria</taxon>
        <taxon>Bacillati</taxon>
        <taxon>Bacillota</taxon>
        <taxon>Clostridia</taxon>
        <taxon>Peptostreptococcales</taxon>
        <taxon>Filifactoraceae</taxon>
        <taxon>Acetoanaerobium</taxon>
    </lineage>
</organism>
<dbReference type="Pfam" id="PF00072">
    <property type="entry name" value="Response_reg"/>
    <property type="match status" value="1"/>
</dbReference>
<dbReference type="Pfam" id="PF13487">
    <property type="entry name" value="HD_5"/>
    <property type="match status" value="1"/>
</dbReference>